<dbReference type="KEGG" id="tagg:NF865_02795"/>
<protein>
    <submittedName>
        <fullName evidence="2">Uncharacterized protein</fullName>
    </submittedName>
</protein>
<keyword evidence="3" id="KW-1185">Reference proteome</keyword>
<keyword evidence="1" id="KW-0175">Coiled coil</keyword>
<dbReference type="AlphaFoldDB" id="A0A9E7SP54"/>
<evidence type="ECO:0000313" key="3">
    <source>
        <dbReference type="Proteomes" id="UP001055732"/>
    </source>
</evidence>
<organism evidence="2 3">
    <name type="scientific">Thermococcus aggregans</name>
    <dbReference type="NCBI Taxonomy" id="110163"/>
    <lineage>
        <taxon>Archaea</taxon>
        <taxon>Methanobacteriati</taxon>
        <taxon>Methanobacteriota</taxon>
        <taxon>Thermococci</taxon>
        <taxon>Thermococcales</taxon>
        <taxon>Thermococcaceae</taxon>
        <taxon>Thermococcus</taxon>
    </lineage>
</organism>
<reference evidence="2" key="2">
    <citation type="submission" date="2022-06" db="EMBL/GenBank/DDBJ databases">
        <authorList>
            <person name="Park Y.-J."/>
        </authorList>
    </citation>
    <scope>NUCLEOTIDE SEQUENCE</scope>
    <source>
        <strain evidence="2">TY</strain>
    </source>
</reference>
<dbReference type="EMBL" id="CP099582">
    <property type="protein sequence ID" value="USS41153.1"/>
    <property type="molecule type" value="Genomic_DNA"/>
</dbReference>
<evidence type="ECO:0000313" key="2">
    <source>
        <dbReference type="EMBL" id="USS41153.1"/>
    </source>
</evidence>
<gene>
    <name evidence="2" type="ORF">NF865_02795</name>
</gene>
<proteinExistence type="predicted"/>
<sequence>MTEIVIKLPNKVDKSLIRLIRRAVRKELLIDALFRELEKELKNSELTDEDIEQLEKKVKNERRAYWREKLGISRN</sequence>
<reference evidence="2" key="1">
    <citation type="journal article" date="1998" name="Int. J. Syst. Bacteriol. 48 Pt">
        <title>Thermococcus guaymasensis sp. nov. and Thermococcus aggregans sp. nov., two novel thermophilic archaea isolated from the Guaymas Basin hydrothermal vent site.</title>
        <authorList>
            <person name="Canganella F."/>
            <person name="Jones W.J."/>
            <person name="Gambacorta A."/>
            <person name="Antranikian G."/>
        </authorList>
    </citation>
    <scope>NUCLEOTIDE SEQUENCE</scope>
    <source>
        <strain evidence="2">TY</strain>
    </source>
</reference>
<name>A0A9E7SP54_THEAG</name>
<dbReference type="RefSeq" id="WP_253305094.1">
    <property type="nucleotide sequence ID" value="NZ_CP099582.1"/>
</dbReference>
<dbReference type="Proteomes" id="UP001055732">
    <property type="component" value="Chromosome"/>
</dbReference>
<feature type="coiled-coil region" evidence="1">
    <location>
        <begin position="34"/>
        <end position="64"/>
    </location>
</feature>
<evidence type="ECO:0000256" key="1">
    <source>
        <dbReference type="SAM" id="Coils"/>
    </source>
</evidence>
<accession>A0A9E7SP54</accession>